<comment type="similarity">
    <text evidence="1">Belongs to the F-actin-capping protein alpha subunit family.</text>
</comment>
<organism evidence="2">
    <name type="scientific">Hexamita inflata</name>
    <dbReference type="NCBI Taxonomy" id="28002"/>
    <lineage>
        <taxon>Eukaryota</taxon>
        <taxon>Metamonada</taxon>
        <taxon>Diplomonadida</taxon>
        <taxon>Hexamitidae</taxon>
        <taxon>Hexamitinae</taxon>
        <taxon>Hexamita</taxon>
    </lineage>
</organism>
<reference evidence="3 4" key="2">
    <citation type="submission" date="2024-07" db="EMBL/GenBank/DDBJ databases">
        <authorList>
            <person name="Akdeniz Z."/>
        </authorList>
    </citation>
    <scope>NUCLEOTIDE SEQUENCE [LARGE SCALE GENOMIC DNA]</scope>
</reference>
<dbReference type="AlphaFoldDB" id="A0AA86Q571"/>
<comment type="subunit">
    <text evidence="1">Heterodimer of an alpha and a beta subunit.</text>
</comment>
<dbReference type="GO" id="GO:0051016">
    <property type="term" value="P:barbed-end actin filament capping"/>
    <property type="evidence" value="ECO:0007669"/>
    <property type="project" value="UniProtKB-UniRule"/>
</dbReference>
<accession>A0AA86Q571</accession>
<keyword evidence="1" id="KW-0117">Actin capping</keyword>
<evidence type="ECO:0000313" key="2">
    <source>
        <dbReference type="EMBL" id="CAI9946325.1"/>
    </source>
</evidence>
<dbReference type="EMBL" id="CAXDID020000089">
    <property type="protein sequence ID" value="CAL6021410.1"/>
    <property type="molecule type" value="Genomic_DNA"/>
</dbReference>
<keyword evidence="4" id="KW-1185">Reference proteome</keyword>
<dbReference type="GO" id="GO:0003779">
    <property type="term" value="F:actin binding"/>
    <property type="evidence" value="ECO:0007669"/>
    <property type="project" value="UniProtKB-KW"/>
</dbReference>
<dbReference type="InterPro" id="IPR002189">
    <property type="entry name" value="CapZ_alpha"/>
</dbReference>
<sequence length="215" mass="24814">MQQSSIQQIFENVIPAELYSSTLELSQITKQNFESVLNTVSNDLIRIITFQNEKFIISKLIMNEENYYVSTRLQKKFKFDPVQNLITDVEKLEAEPTSFECLQGLSWEVNENNNILIIANDMIDERNQINSSLRVVSKDNKAEIKLQSHILENGNIQFSLVENIDTQGDLQAQAQQIQKEISKIFDKLEAETENTVKGARRVLPICGQKINWEFQ</sequence>
<gene>
    <name evidence="3" type="ORF">HINF_LOCUS28150</name>
    <name evidence="2" type="ORF">HINF_LOCUS33970</name>
</gene>
<comment type="function">
    <text evidence="1">F-actin-capping proteins bind in a Ca(2+)-independent manner to the fast growing ends of actin filaments (barbed end) thereby blocking the exchange of subunits at these ends. Unlike other capping proteins (such as gelsolin and severin), these proteins do not sever actin filaments.</text>
</comment>
<dbReference type="GO" id="GO:0008290">
    <property type="term" value="C:F-actin capping protein complex"/>
    <property type="evidence" value="ECO:0007669"/>
    <property type="project" value="UniProtKB-UniRule"/>
</dbReference>
<dbReference type="InterPro" id="IPR037282">
    <property type="entry name" value="CapZ_alpha/beta"/>
</dbReference>
<reference evidence="2" key="1">
    <citation type="submission" date="2023-06" db="EMBL/GenBank/DDBJ databases">
        <authorList>
            <person name="Kurt Z."/>
        </authorList>
    </citation>
    <scope>NUCLEOTIDE SEQUENCE</scope>
</reference>
<evidence type="ECO:0000256" key="1">
    <source>
        <dbReference type="RuleBase" id="RU365077"/>
    </source>
</evidence>
<dbReference type="SUPFAM" id="SSF90096">
    <property type="entry name" value="Subunits of heterodimeric actin filament capping protein Capz"/>
    <property type="match status" value="1"/>
</dbReference>
<protein>
    <recommendedName>
        <fullName evidence="1">F-actin-capping protein subunit alpha</fullName>
    </recommendedName>
</protein>
<dbReference type="Proteomes" id="UP001642409">
    <property type="component" value="Unassembled WGS sequence"/>
</dbReference>
<evidence type="ECO:0000313" key="4">
    <source>
        <dbReference type="Proteomes" id="UP001642409"/>
    </source>
</evidence>
<comment type="caution">
    <text evidence="2">The sequence shown here is derived from an EMBL/GenBank/DDBJ whole genome shotgun (WGS) entry which is preliminary data.</text>
</comment>
<name>A0AA86Q571_9EUKA</name>
<proteinExistence type="inferred from homology"/>
<dbReference type="Pfam" id="PF01267">
    <property type="entry name" value="F-actin_cap_A"/>
    <property type="match status" value="1"/>
</dbReference>
<dbReference type="EMBL" id="CATOUU010000762">
    <property type="protein sequence ID" value="CAI9946325.1"/>
    <property type="molecule type" value="Genomic_DNA"/>
</dbReference>
<keyword evidence="1" id="KW-0009">Actin-binding</keyword>
<evidence type="ECO:0000313" key="3">
    <source>
        <dbReference type="EMBL" id="CAL6021410.1"/>
    </source>
</evidence>